<sequence>MKMDIDQGRPPAHPASPAPRRQALNACDACRSRKTKCDEAKPNCGRCARLQLTCSYVETITSKKNLSLVELTNTLTRMEGKIDLLVTRNSQSESERPSDTTSTVNQHRANIHPSTINADLFSSTIQSPPIPMDTYFAPSNFDFPHHPGELALSERHSTAPQHLLSWPCSALKLSKTELNYPVALEIKQRRLPKTISCPQFLSTMDDNWLSHFSLHQLRQLTQLYFSHFHPPYLVVDETYFYNHHLVTGLRDEFRHGIDSVISLLVLSLGATAAVHTGSNDWAQAEGEAEQNTLALSLFNLALEVFDQVEAVDWASVQCFLLMGVFYASKLRTHESWTMIHRACSSILILLPLQEVLDAHQCQLYWVAYLHESQILAEFDFPPSGLGIYASTVPLPLVPDSSQDTDREYQFFFLAHIAMRRLLNRIHFHLFNRKQEEDVPAHANSPPALECEKLLYTSQSVISELDRQLEEWRACLPSPLQFRPFSTTPTNDHLEPRPFRNTHERLKGNLMARYFAAKFIIHRSFVYRALHRDPSSPLTEGEKLGARVSINAAILSVRHSGLLHEPMALLLHPMNSCRSFYALALQIAFIFRAGDPFDLALPDVGRFVRRHKDRLATEAAASSPTAARDLEILDALL</sequence>
<proteinExistence type="predicted"/>
<accession>A0A9P8W7I4</accession>
<keyword evidence="6" id="KW-1185">Reference proteome</keyword>
<reference evidence="5 6" key="1">
    <citation type="journal article" date="2021" name="Nat. Commun.">
        <title>Genetic determinants of endophytism in the Arabidopsis root mycobiome.</title>
        <authorList>
            <person name="Mesny F."/>
            <person name="Miyauchi S."/>
            <person name="Thiergart T."/>
            <person name="Pickel B."/>
            <person name="Atanasova L."/>
            <person name="Karlsson M."/>
            <person name="Huettel B."/>
            <person name="Barry K.W."/>
            <person name="Haridas S."/>
            <person name="Chen C."/>
            <person name="Bauer D."/>
            <person name="Andreopoulos W."/>
            <person name="Pangilinan J."/>
            <person name="LaButti K."/>
            <person name="Riley R."/>
            <person name="Lipzen A."/>
            <person name="Clum A."/>
            <person name="Drula E."/>
            <person name="Henrissat B."/>
            <person name="Kohler A."/>
            <person name="Grigoriev I.V."/>
            <person name="Martin F.M."/>
            <person name="Hacquard S."/>
        </authorList>
    </citation>
    <scope>NUCLEOTIDE SEQUENCE [LARGE SCALE GENOMIC DNA]</scope>
    <source>
        <strain evidence="5 6">MPI-CAGE-CH-0241</strain>
    </source>
</reference>
<feature type="region of interest" description="Disordered" evidence="3">
    <location>
        <begin position="87"/>
        <end position="109"/>
    </location>
</feature>
<keyword evidence="2" id="KW-0539">Nucleus</keyword>
<evidence type="ECO:0000256" key="1">
    <source>
        <dbReference type="ARBA" id="ARBA00022723"/>
    </source>
</evidence>
<dbReference type="GO" id="GO:0000981">
    <property type="term" value="F:DNA-binding transcription factor activity, RNA polymerase II-specific"/>
    <property type="evidence" value="ECO:0007669"/>
    <property type="project" value="InterPro"/>
</dbReference>
<dbReference type="AlphaFoldDB" id="A0A9P8W7I4"/>
<name>A0A9P8W7I4_9HYPO</name>
<evidence type="ECO:0000313" key="5">
    <source>
        <dbReference type="EMBL" id="KAH6892436.1"/>
    </source>
</evidence>
<dbReference type="PANTHER" id="PTHR47785">
    <property type="entry name" value="ZN(II)2CYS6 TRANSCRIPTION FACTOR (EUROFUNG)-RELATED-RELATED"/>
    <property type="match status" value="1"/>
</dbReference>
<dbReference type="GO" id="GO:0006351">
    <property type="term" value="P:DNA-templated transcription"/>
    <property type="evidence" value="ECO:0007669"/>
    <property type="project" value="InterPro"/>
</dbReference>
<dbReference type="SUPFAM" id="SSF57701">
    <property type="entry name" value="Zn2/Cys6 DNA-binding domain"/>
    <property type="match status" value="1"/>
</dbReference>
<dbReference type="PROSITE" id="PS50048">
    <property type="entry name" value="ZN2_CY6_FUNGAL_2"/>
    <property type="match status" value="1"/>
</dbReference>
<dbReference type="Gene3D" id="4.10.240.10">
    <property type="entry name" value="Zn(2)-C6 fungal-type DNA-binding domain"/>
    <property type="match status" value="1"/>
</dbReference>
<feature type="domain" description="Zn(2)-C6 fungal-type" evidence="4">
    <location>
        <begin position="26"/>
        <end position="56"/>
    </location>
</feature>
<dbReference type="SMART" id="SM00066">
    <property type="entry name" value="GAL4"/>
    <property type="match status" value="1"/>
</dbReference>
<protein>
    <recommendedName>
        <fullName evidence="4">Zn(2)-C6 fungal-type domain-containing protein</fullName>
    </recommendedName>
</protein>
<dbReference type="PROSITE" id="PS00463">
    <property type="entry name" value="ZN2_CY6_FUNGAL_1"/>
    <property type="match status" value="1"/>
</dbReference>
<dbReference type="PANTHER" id="PTHR47785:SF6">
    <property type="entry name" value="ZN(II)2CYS6 TRANSCRIPTION FACTOR (EUROFUNG)"/>
    <property type="match status" value="1"/>
</dbReference>
<dbReference type="InterPro" id="IPR053181">
    <property type="entry name" value="EcdB-like_regulator"/>
</dbReference>
<dbReference type="InterPro" id="IPR007219">
    <property type="entry name" value="XnlR_reg_dom"/>
</dbReference>
<evidence type="ECO:0000256" key="3">
    <source>
        <dbReference type="SAM" id="MobiDB-lite"/>
    </source>
</evidence>
<dbReference type="OrthoDB" id="4685598at2759"/>
<dbReference type="CDD" id="cd12148">
    <property type="entry name" value="fungal_TF_MHR"/>
    <property type="match status" value="1"/>
</dbReference>
<dbReference type="EMBL" id="JAGPYM010000007">
    <property type="protein sequence ID" value="KAH6892436.1"/>
    <property type="molecule type" value="Genomic_DNA"/>
</dbReference>
<comment type="caution">
    <text evidence="5">The sequence shown here is derived from an EMBL/GenBank/DDBJ whole genome shotgun (WGS) entry which is preliminary data.</text>
</comment>
<dbReference type="GO" id="GO:0008270">
    <property type="term" value="F:zinc ion binding"/>
    <property type="evidence" value="ECO:0007669"/>
    <property type="project" value="InterPro"/>
</dbReference>
<evidence type="ECO:0000313" key="6">
    <source>
        <dbReference type="Proteomes" id="UP000777438"/>
    </source>
</evidence>
<dbReference type="Proteomes" id="UP000777438">
    <property type="component" value="Unassembled WGS sequence"/>
</dbReference>
<feature type="region of interest" description="Disordered" evidence="3">
    <location>
        <begin position="1"/>
        <end position="22"/>
    </location>
</feature>
<dbReference type="InterPro" id="IPR001138">
    <property type="entry name" value="Zn2Cys6_DnaBD"/>
</dbReference>
<organism evidence="5 6">
    <name type="scientific">Thelonectria olida</name>
    <dbReference type="NCBI Taxonomy" id="1576542"/>
    <lineage>
        <taxon>Eukaryota</taxon>
        <taxon>Fungi</taxon>
        <taxon>Dikarya</taxon>
        <taxon>Ascomycota</taxon>
        <taxon>Pezizomycotina</taxon>
        <taxon>Sordariomycetes</taxon>
        <taxon>Hypocreomycetidae</taxon>
        <taxon>Hypocreales</taxon>
        <taxon>Nectriaceae</taxon>
        <taxon>Thelonectria</taxon>
    </lineage>
</organism>
<dbReference type="InterPro" id="IPR036864">
    <property type="entry name" value="Zn2-C6_fun-type_DNA-bd_sf"/>
</dbReference>
<dbReference type="CDD" id="cd00067">
    <property type="entry name" value="GAL4"/>
    <property type="match status" value="1"/>
</dbReference>
<evidence type="ECO:0000259" key="4">
    <source>
        <dbReference type="PROSITE" id="PS50048"/>
    </source>
</evidence>
<evidence type="ECO:0000256" key="2">
    <source>
        <dbReference type="ARBA" id="ARBA00023242"/>
    </source>
</evidence>
<gene>
    <name evidence="5" type="ORF">B0T10DRAFT_483785</name>
</gene>
<dbReference type="GO" id="GO:0003677">
    <property type="term" value="F:DNA binding"/>
    <property type="evidence" value="ECO:0007669"/>
    <property type="project" value="InterPro"/>
</dbReference>
<keyword evidence="1" id="KW-0479">Metal-binding</keyword>
<feature type="compositionally biased region" description="Polar residues" evidence="3">
    <location>
        <begin position="99"/>
        <end position="109"/>
    </location>
</feature>
<dbReference type="Pfam" id="PF00172">
    <property type="entry name" value="Zn_clus"/>
    <property type="match status" value="1"/>
</dbReference>
<dbReference type="Pfam" id="PF04082">
    <property type="entry name" value="Fungal_trans"/>
    <property type="match status" value="1"/>
</dbReference>